<proteinExistence type="predicted"/>
<keyword evidence="3" id="KW-1185">Reference proteome</keyword>
<evidence type="ECO:0000256" key="1">
    <source>
        <dbReference type="SAM" id="MobiDB-lite"/>
    </source>
</evidence>
<dbReference type="OrthoDB" id="2418589at2759"/>
<feature type="region of interest" description="Disordered" evidence="1">
    <location>
        <begin position="1"/>
        <end position="26"/>
    </location>
</feature>
<organism evidence="2 3">
    <name type="scientific">Linnemannia elongata AG-77</name>
    <dbReference type="NCBI Taxonomy" id="1314771"/>
    <lineage>
        <taxon>Eukaryota</taxon>
        <taxon>Fungi</taxon>
        <taxon>Fungi incertae sedis</taxon>
        <taxon>Mucoromycota</taxon>
        <taxon>Mortierellomycotina</taxon>
        <taxon>Mortierellomycetes</taxon>
        <taxon>Mortierellales</taxon>
        <taxon>Mortierellaceae</taxon>
        <taxon>Linnemannia</taxon>
    </lineage>
</organism>
<name>A0A197KE63_9FUNG</name>
<protein>
    <submittedName>
        <fullName evidence="2">Uncharacterized protein</fullName>
    </submittedName>
</protein>
<sequence>MGKTRPNIHQSKYAPHNKRKLAPGEEVPVSMKEKVAKELELAKLRKQVTIEKPKKTIKKKPMSTKAKIRKEKTLERGLMNAEKDEKRIDKHHVKVTLKKRGKQMWE</sequence>
<gene>
    <name evidence="2" type="ORF">K457DRAFT_27049</name>
</gene>
<evidence type="ECO:0000313" key="3">
    <source>
        <dbReference type="Proteomes" id="UP000078512"/>
    </source>
</evidence>
<reference evidence="2 3" key="1">
    <citation type="submission" date="2016-05" db="EMBL/GenBank/DDBJ databases">
        <title>Genome sequencing reveals origins of a unique bacterial endosymbiosis in the earliest lineages of terrestrial Fungi.</title>
        <authorList>
            <consortium name="DOE Joint Genome Institute"/>
            <person name="Uehling J."/>
            <person name="Gryganskyi A."/>
            <person name="Hameed K."/>
            <person name="Tschaplinski T."/>
            <person name="Misztal P."/>
            <person name="Wu S."/>
            <person name="Desiro A."/>
            <person name="Vande Pol N."/>
            <person name="Du Z.-Y."/>
            <person name="Zienkiewicz A."/>
            <person name="Zienkiewicz K."/>
            <person name="Morin E."/>
            <person name="Tisserant E."/>
            <person name="Splivallo R."/>
            <person name="Hainaut M."/>
            <person name="Henrissat B."/>
            <person name="Ohm R."/>
            <person name="Kuo A."/>
            <person name="Yan J."/>
            <person name="Lipzen A."/>
            <person name="Nolan M."/>
            <person name="Labutti K."/>
            <person name="Barry K."/>
            <person name="Goldstein A."/>
            <person name="Labbe J."/>
            <person name="Schadt C."/>
            <person name="Tuskan G."/>
            <person name="Grigoriev I."/>
            <person name="Martin F."/>
            <person name="Vilgalys R."/>
            <person name="Bonito G."/>
        </authorList>
    </citation>
    <scope>NUCLEOTIDE SEQUENCE [LARGE SCALE GENOMIC DNA]</scope>
    <source>
        <strain evidence="2 3">AG-77</strain>
    </source>
</reference>
<dbReference type="Proteomes" id="UP000078512">
    <property type="component" value="Unassembled WGS sequence"/>
</dbReference>
<dbReference type="AlphaFoldDB" id="A0A197KE63"/>
<evidence type="ECO:0000313" key="2">
    <source>
        <dbReference type="EMBL" id="OAQ36002.1"/>
    </source>
</evidence>
<accession>A0A197KE63</accession>
<dbReference type="EMBL" id="KV442012">
    <property type="protein sequence ID" value="OAQ36002.1"/>
    <property type="molecule type" value="Genomic_DNA"/>
</dbReference>